<feature type="region of interest" description="Disordered" evidence="1">
    <location>
        <begin position="138"/>
        <end position="162"/>
    </location>
</feature>
<dbReference type="PANTHER" id="PTHR23257:SF963">
    <property type="entry name" value="AT08303P"/>
    <property type="match status" value="1"/>
</dbReference>
<dbReference type="Gene3D" id="1.10.510.10">
    <property type="entry name" value="Transferase(Phosphotransferase) domain 1"/>
    <property type="match status" value="1"/>
</dbReference>
<evidence type="ECO:0000259" key="2">
    <source>
        <dbReference type="PROSITE" id="PS50011"/>
    </source>
</evidence>
<feature type="domain" description="Protein kinase" evidence="2">
    <location>
        <begin position="1"/>
        <end position="162"/>
    </location>
</feature>
<dbReference type="InterPro" id="IPR000719">
    <property type="entry name" value="Prot_kinase_dom"/>
</dbReference>
<keyword evidence="5" id="KW-1185">Reference proteome</keyword>
<dbReference type="InterPro" id="IPR050167">
    <property type="entry name" value="Ser_Thr_protein_kinase"/>
</dbReference>
<dbReference type="OrthoDB" id="4062651at2759"/>
<dbReference type="GO" id="GO:0005737">
    <property type="term" value="C:cytoplasm"/>
    <property type="evidence" value="ECO:0007669"/>
    <property type="project" value="TreeGrafter"/>
</dbReference>
<sequence length="162" mass="18898">MMIDVSYTMTYLHEKNIVHADLKSDTILLRTNGIAVLSDFGRSKIIKDSTMQHNHNDKGAIRWLAPELCKNHPERCSFMSDRNDEVKILRACCTWSKKDRPDITKIIKDLHYTVNNDHQIQNKQNVVTLYKMEMSHIERQPSTRIPPQTSLQKNKALYDSED</sequence>
<dbReference type="GO" id="GO:0005524">
    <property type="term" value="F:ATP binding"/>
    <property type="evidence" value="ECO:0007669"/>
    <property type="project" value="InterPro"/>
</dbReference>
<dbReference type="GO" id="GO:0004672">
    <property type="term" value="F:protein kinase activity"/>
    <property type="evidence" value="ECO:0007669"/>
    <property type="project" value="InterPro"/>
</dbReference>
<comment type="caution">
    <text evidence="3">The sequence shown here is derived from an EMBL/GenBank/DDBJ whole genome shotgun (WGS) entry which is preliminary data.</text>
</comment>
<evidence type="ECO:0000313" key="5">
    <source>
        <dbReference type="Proteomes" id="UP000663832"/>
    </source>
</evidence>
<organism evidence="3 6">
    <name type="scientific">Adineta steineri</name>
    <dbReference type="NCBI Taxonomy" id="433720"/>
    <lineage>
        <taxon>Eukaryota</taxon>
        <taxon>Metazoa</taxon>
        <taxon>Spiralia</taxon>
        <taxon>Gnathifera</taxon>
        <taxon>Rotifera</taxon>
        <taxon>Eurotatoria</taxon>
        <taxon>Bdelloidea</taxon>
        <taxon>Adinetida</taxon>
        <taxon>Adinetidae</taxon>
        <taxon>Adineta</taxon>
    </lineage>
</organism>
<evidence type="ECO:0000313" key="6">
    <source>
        <dbReference type="Proteomes" id="UP000663877"/>
    </source>
</evidence>
<evidence type="ECO:0000313" key="4">
    <source>
        <dbReference type="EMBL" id="CAF1176775.1"/>
    </source>
</evidence>
<gene>
    <name evidence="3" type="ORF">BJG266_LOCUS21995</name>
    <name evidence="4" type="ORF">QVE165_LOCUS24439</name>
</gene>
<evidence type="ECO:0000256" key="1">
    <source>
        <dbReference type="SAM" id="MobiDB-lite"/>
    </source>
</evidence>
<proteinExistence type="predicted"/>
<evidence type="ECO:0000313" key="3">
    <source>
        <dbReference type="EMBL" id="CAF1112806.1"/>
    </source>
</evidence>
<dbReference type="PANTHER" id="PTHR23257">
    <property type="entry name" value="SERINE-THREONINE PROTEIN KINASE"/>
    <property type="match status" value="1"/>
</dbReference>
<dbReference type="Proteomes" id="UP000663832">
    <property type="component" value="Unassembled WGS sequence"/>
</dbReference>
<dbReference type="EMBL" id="CAJNOM010000172">
    <property type="protein sequence ID" value="CAF1176775.1"/>
    <property type="molecule type" value="Genomic_DNA"/>
</dbReference>
<reference evidence="3" key="1">
    <citation type="submission" date="2021-02" db="EMBL/GenBank/DDBJ databases">
        <authorList>
            <person name="Nowell W R."/>
        </authorList>
    </citation>
    <scope>NUCLEOTIDE SEQUENCE</scope>
</reference>
<dbReference type="AlphaFoldDB" id="A0A814PYJ3"/>
<protein>
    <recommendedName>
        <fullName evidence="2">Protein kinase domain-containing protein</fullName>
    </recommendedName>
</protein>
<dbReference type="Pfam" id="PF07714">
    <property type="entry name" value="PK_Tyr_Ser-Thr"/>
    <property type="match status" value="1"/>
</dbReference>
<name>A0A814PYJ3_9BILA</name>
<accession>A0A814PYJ3</accession>
<dbReference type="SUPFAM" id="SSF56112">
    <property type="entry name" value="Protein kinase-like (PK-like)"/>
    <property type="match status" value="1"/>
</dbReference>
<dbReference type="Proteomes" id="UP000663877">
    <property type="component" value="Unassembled WGS sequence"/>
</dbReference>
<dbReference type="InterPro" id="IPR001245">
    <property type="entry name" value="Ser-Thr/Tyr_kinase_cat_dom"/>
</dbReference>
<dbReference type="InterPro" id="IPR011009">
    <property type="entry name" value="Kinase-like_dom_sf"/>
</dbReference>
<dbReference type="PROSITE" id="PS50011">
    <property type="entry name" value="PROTEIN_KINASE_DOM"/>
    <property type="match status" value="1"/>
</dbReference>
<dbReference type="GO" id="GO:0007165">
    <property type="term" value="P:signal transduction"/>
    <property type="evidence" value="ECO:0007669"/>
    <property type="project" value="TreeGrafter"/>
</dbReference>
<feature type="compositionally biased region" description="Polar residues" evidence="1">
    <location>
        <begin position="142"/>
        <end position="153"/>
    </location>
</feature>
<dbReference type="EMBL" id="CAJNOI010000135">
    <property type="protein sequence ID" value="CAF1112806.1"/>
    <property type="molecule type" value="Genomic_DNA"/>
</dbReference>